<dbReference type="Proteomes" id="UP000198597">
    <property type="component" value="Unassembled WGS sequence"/>
</dbReference>
<reference evidence="1 2" key="1">
    <citation type="submission" date="2016-10" db="EMBL/GenBank/DDBJ databases">
        <authorList>
            <person name="de Groot N.N."/>
        </authorList>
    </citation>
    <scope>NUCLEOTIDE SEQUENCE [LARGE SCALE GENOMIC DNA]</scope>
    <source>
        <strain evidence="1 2">DSM 12272</strain>
    </source>
</reference>
<evidence type="ECO:0000313" key="2">
    <source>
        <dbReference type="Proteomes" id="UP000198597"/>
    </source>
</evidence>
<evidence type="ECO:0000313" key="1">
    <source>
        <dbReference type="EMBL" id="SDP09072.1"/>
    </source>
</evidence>
<proteinExistence type="predicted"/>
<dbReference type="RefSeq" id="WP_089966723.1">
    <property type="nucleotide sequence ID" value="NZ_FNJM01000002.1"/>
</dbReference>
<gene>
    <name evidence="1" type="ORF">SAMN04488529_10291</name>
</gene>
<organism evidence="1 2">
    <name type="scientific">Clostridium gasigenes</name>
    <dbReference type="NCBI Taxonomy" id="94869"/>
    <lineage>
        <taxon>Bacteria</taxon>
        <taxon>Bacillati</taxon>
        <taxon>Bacillota</taxon>
        <taxon>Clostridia</taxon>
        <taxon>Eubacteriales</taxon>
        <taxon>Clostridiaceae</taxon>
        <taxon>Clostridium</taxon>
    </lineage>
</organism>
<dbReference type="OrthoDB" id="1677987at2"/>
<sequence length="231" mass="27680">MNKEIEGNKIKKCYGEYLYWENKIINDNNLWQGYFEDNNITDKSIIVYTGIFNLEKDILKMGWVVYPDVNSFLGFLQYVFIPTVYFNLFDKKENEFLTPISNFSIVVNEINKYNGNCIRSTKMESYYYYLEYLWNKSNEEILLGINKFVVDFNEYWNEEPKSKAFIKFFNQGKDIYSFIKKTIGWDFEEFVQSEIEMSLGDLEYTCNNILEKPLINKKIIHLLNSKIVNLF</sequence>
<protein>
    <submittedName>
        <fullName evidence="1">Uncharacterized protein</fullName>
    </submittedName>
</protein>
<accession>A0A1H0PVB4</accession>
<dbReference type="EMBL" id="FNJM01000002">
    <property type="protein sequence ID" value="SDP09072.1"/>
    <property type="molecule type" value="Genomic_DNA"/>
</dbReference>
<name>A0A1H0PVB4_9CLOT</name>
<keyword evidence="2" id="KW-1185">Reference proteome</keyword>
<dbReference type="AlphaFoldDB" id="A0A1H0PVB4"/>